<evidence type="ECO:0000256" key="3">
    <source>
        <dbReference type="ARBA" id="ARBA00006577"/>
    </source>
</evidence>
<dbReference type="GO" id="GO:0005737">
    <property type="term" value="C:cytoplasm"/>
    <property type="evidence" value="ECO:0007669"/>
    <property type="project" value="UniProtKB-SubCell"/>
</dbReference>
<comment type="similarity">
    <text evidence="3 10">Belongs to the FKBP-type PPIase family.</text>
</comment>
<evidence type="ECO:0000256" key="5">
    <source>
        <dbReference type="ARBA" id="ARBA00023110"/>
    </source>
</evidence>
<proteinExistence type="inferred from homology"/>
<dbReference type="OrthoDB" id="9808891at2"/>
<evidence type="ECO:0000256" key="6">
    <source>
        <dbReference type="ARBA" id="ARBA00023186"/>
    </source>
</evidence>
<keyword evidence="14" id="KW-1185">Reference proteome</keyword>
<dbReference type="SUPFAM" id="SSF54534">
    <property type="entry name" value="FKBP-like"/>
    <property type="match status" value="1"/>
</dbReference>
<sequence>MAIENNNVVTLNYKLHTIEENGEKTFVEETTNENPLTFLYGVGMMLPKFEENIAGLGEGDKTSFTLSAVDAYGEKDDRAVAQLPADMFNETGLPPVGEVLPLQDNQGNQFRAVVIEVTPEAVIADLNHPMAGKTLNFDIEVLGVRPATEEELSHGHAHGADGHSGHE</sequence>
<keyword evidence="7 9" id="KW-0413">Isomerase</keyword>
<comment type="caution">
    <text evidence="13">The sequence shown here is derived from an EMBL/GenBank/DDBJ whole genome shotgun (WGS) entry which is preliminary data.</text>
</comment>
<reference evidence="13 14" key="2">
    <citation type="journal article" date="2015" name="PLoS ONE">
        <title>Whole-Genome Optical Mapping and Finished Genome Sequence of Sphingobacterium deserti sp. nov., a New Species Isolated from the Western Desert of China.</title>
        <authorList>
            <person name="Teng C."/>
            <person name="Zhou Z."/>
            <person name="Molnar I."/>
            <person name="Li X."/>
            <person name="Tang R."/>
            <person name="Chen M."/>
            <person name="Wang L."/>
            <person name="Su S."/>
            <person name="Zhang W."/>
            <person name="Lin M."/>
        </authorList>
    </citation>
    <scope>NUCLEOTIDE SEQUENCE [LARGE SCALE GENOMIC DNA]</scope>
    <source>
        <strain evidence="14">ACCC05744</strain>
    </source>
</reference>
<feature type="domain" description="PPIase FKBP-type" evidence="12">
    <location>
        <begin position="6"/>
        <end position="86"/>
    </location>
</feature>
<evidence type="ECO:0000313" key="13">
    <source>
        <dbReference type="EMBL" id="KGE13906.1"/>
    </source>
</evidence>
<dbReference type="Proteomes" id="UP000031802">
    <property type="component" value="Unassembled WGS sequence"/>
</dbReference>
<evidence type="ECO:0000256" key="1">
    <source>
        <dbReference type="ARBA" id="ARBA00000971"/>
    </source>
</evidence>
<gene>
    <name evidence="13" type="ORF">DI53_2318</name>
</gene>
<feature type="region of interest" description="Disordered" evidence="11">
    <location>
        <begin position="148"/>
        <end position="167"/>
    </location>
</feature>
<evidence type="ECO:0000256" key="11">
    <source>
        <dbReference type="SAM" id="MobiDB-lite"/>
    </source>
</evidence>
<evidence type="ECO:0000256" key="2">
    <source>
        <dbReference type="ARBA" id="ARBA00004496"/>
    </source>
</evidence>
<dbReference type="RefSeq" id="WP_037499280.1">
    <property type="nucleotide sequence ID" value="NZ_JJMU01000033.1"/>
</dbReference>
<dbReference type="GO" id="GO:0003755">
    <property type="term" value="F:peptidyl-prolyl cis-trans isomerase activity"/>
    <property type="evidence" value="ECO:0007669"/>
    <property type="project" value="UniProtKB-UniRule"/>
</dbReference>
<evidence type="ECO:0000313" key="14">
    <source>
        <dbReference type="Proteomes" id="UP000031802"/>
    </source>
</evidence>
<dbReference type="InterPro" id="IPR046357">
    <property type="entry name" value="PPIase_dom_sf"/>
</dbReference>
<dbReference type="Gene3D" id="3.10.50.40">
    <property type="match status" value="1"/>
</dbReference>
<dbReference type="PROSITE" id="PS50059">
    <property type="entry name" value="FKBP_PPIASE"/>
    <property type="match status" value="1"/>
</dbReference>
<name>A0A0B8T0K7_9SPHI</name>
<comment type="catalytic activity">
    <reaction evidence="1 9 10">
        <text>[protein]-peptidylproline (omega=180) = [protein]-peptidylproline (omega=0)</text>
        <dbReference type="Rhea" id="RHEA:16237"/>
        <dbReference type="Rhea" id="RHEA-COMP:10747"/>
        <dbReference type="Rhea" id="RHEA-COMP:10748"/>
        <dbReference type="ChEBI" id="CHEBI:83833"/>
        <dbReference type="ChEBI" id="CHEBI:83834"/>
        <dbReference type="EC" id="5.2.1.8"/>
    </reaction>
</comment>
<dbReference type="InterPro" id="IPR001179">
    <property type="entry name" value="PPIase_FKBP_dom"/>
</dbReference>
<comment type="function">
    <text evidence="8">Also involved in hydrogenase metallocenter assembly, probably by participating in the nickel insertion step. This function in hydrogenase biosynthesis requires chaperone activity and the presence of the metal-binding domain, but not PPIase activity.</text>
</comment>
<dbReference type="STRING" id="1229276.DI53_2318"/>
<keyword evidence="6" id="KW-0143">Chaperone</keyword>
<dbReference type="PANTHER" id="PTHR47861">
    <property type="entry name" value="FKBP-TYPE PEPTIDYL-PROLYL CIS-TRANS ISOMERASE SLYD"/>
    <property type="match status" value="1"/>
</dbReference>
<dbReference type="PANTHER" id="PTHR47861:SF3">
    <property type="entry name" value="FKBP-TYPE PEPTIDYL-PROLYL CIS-TRANS ISOMERASE SLYD"/>
    <property type="match status" value="1"/>
</dbReference>
<dbReference type="Pfam" id="PF00254">
    <property type="entry name" value="FKBP_C"/>
    <property type="match status" value="1"/>
</dbReference>
<evidence type="ECO:0000256" key="10">
    <source>
        <dbReference type="RuleBase" id="RU003915"/>
    </source>
</evidence>
<evidence type="ECO:0000256" key="4">
    <source>
        <dbReference type="ARBA" id="ARBA00022490"/>
    </source>
</evidence>
<dbReference type="GO" id="GO:0042026">
    <property type="term" value="P:protein refolding"/>
    <property type="evidence" value="ECO:0007669"/>
    <property type="project" value="UniProtKB-ARBA"/>
</dbReference>
<dbReference type="PATRIC" id="fig|1229276.3.peg.2379"/>
<dbReference type="EMBL" id="JJMU01000033">
    <property type="protein sequence ID" value="KGE13906.1"/>
    <property type="molecule type" value="Genomic_DNA"/>
</dbReference>
<evidence type="ECO:0000256" key="8">
    <source>
        <dbReference type="ARBA" id="ARBA00037071"/>
    </source>
</evidence>
<organism evidence="13 14">
    <name type="scientific">Sphingobacterium deserti</name>
    <dbReference type="NCBI Taxonomy" id="1229276"/>
    <lineage>
        <taxon>Bacteria</taxon>
        <taxon>Pseudomonadati</taxon>
        <taxon>Bacteroidota</taxon>
        <taxon>Sphingobacteriia</taxon>
        <taxon>Sphingobacteriales</taxon>
        <taxon>Sphingobacteriaceae</taxon>
        <taxon>Sphingobacterium</taxon>
    </lineage>
</organism>
<dbReference type="eggNOG" id="COG1047">
    <property type="taxonomic scope" value="Bacteria"/>
</dbReference>
<accession>A0A0B8T0K7</accession>
<keyword evidence="4" id="KW-0963">Cytoplasm</keyword>
<evidence type="ECO:0000259" key="12">
    <source>
        <dbReference type="PROSITE" id="PS50059"/>
    </source>
</evidence>
<reference evidence="14" key="1">
    <citation type="submission" date="2014-04" db="EMBL/GenBank/DDBJ databases">
        <title>Whole-Genome optical mapping and complete genome sequence of Sphingobacterium deserti sp. nov., a new spaces isolated from desert in the west of China.</title>
        <authorList>
            <person name="Teng C."/>
            <person name="Zhou Z."/>
            <person name="Li X."/>
            <person name="Chen M."/>
            <person name="Lin M."/>
            <person name="Wang L."/>
            <person name="Su S."/>
            <person name="Zhang C."/>
            <person name="Zhang W."/>
        </authorList>
    </citation>
    <scope>NUCLEOTIDE SEQUENCE [LARGE SCALE GENOMIC DNA]</scope>
    <source>
        <strain evidence="14">ACCC05744</strain>
    </source>
</reference>
<evidence type="ECO:0000256" key="9">
    <source>
        <dbReference type="PROSITE-ProRule" id="PRU00277"/>
    </source>
</evidence>
<keyword evidence="5 9" id="KW-0697">Rotamase</keyword>
<protein>
    <recommendedName>
        <fullName evidence="10">Peptidyl-prolyl cis-trans isomerase</fullName>
        <ecNumber evidence="10">5.2.1.8</ecNumber>
    </recommendedName>
</protein>
<evidence type="ECO:0000256" key="7">
    <source>
        <dbReference type="ARBA" id="ARBA00023235"/>
    </source>
</evidence>
<dbReference type="EC" id="5.2.1.8" evidence="10"/>
<comment type="subcellular location">
    <subcellularLocation>
        <location evidence="2">Cytoplasm</location>
    </subcellularLocation>
</comment>
<dbReference type="AlphaFoldDB" id="A0A0B8T0K7"/>